<dbReference type="InterPro" id="IPR050406">
    <property type="entry name" value="FGGY_Carb_Kinase"/>
</dbReference>
<dbReference type="PIRSF" id="PIRSF000538">
    <property type="entry name" value="GlpK"/>
    <property type="match status" value="1"/>
</dbReference>
<accession>A0A9D1DDQ5</accession>
<evidence type="ECO:0000259" key="8">
    <source>
        <dbReference type="Pfam" id="PF02782"/>
    </source>
</evidence>
<dbReference type="EC" id="2.7.1.17" evidence="6"/>
<reference evidence="9" key="2">
    <citation type="journal article" date="2021" name="PeerJ">
        <title>Extensive microbial diversity within the chicken gut microbiome revealed by metagenomics and culture.</title>
        <authorList>
            <person name="Gilroy R."/>
            <person name="Ravi A."/>
            <person name="Getino M."/>
            <person name="Pursley I."/>
            <person name="Horton D.L."/>
            <person name="Alikhan N.F."/>
            <person name="Baker D."/>
            <person name="Gharbi K."/>
            <person name="Hall N."/>
            <person name="Watson M."/>
            <person name="Adriaenssens E.M."/>
            <person name="Foster-Nyarko E."/>
            <person name="Jarju S."/>
            <person name="Secka A."/>
            <person name="Antonio M."/>
            <person name="Oren A."/>
            <person name="Chaudhuri R.R."/>
            <person name="La Ragione R."/>
            <person name="Hildebrand F."/>
            <person name="Pallen M.J."/>
        </authorList>
    </citation>
    <scope>NUCLEOTIDE SEQUENCE</scope>
    <source>
        <strain evidence="9">ChiSxjej1B13-7958</strain>
    </source>
</reference>
<keyword evidence="2 6" id="KW-0808">Transferase</keyword>
<evidence type="ECO:0000256" key="2">
    <source>
        <dbReference type="ARBA" id="ARBA00022679"/>
    </source>
</evidence>
<dbReference type="EMBL" id="DVGZ01000019">
    <property type="protein sequence ID" value="HIR46382.1"/>
    <property type="molecule type" value="Genomic_DNA"/>
</dbReference>
<dbReference type="InterPro" id="IPR043129">
    <property type="entry name" value="ATPase_NBD"/>
</dbReference>
<sequence length="494" mass="54453">MQYLAGIDLGTSGAKISLTSLGGSVTYGVTISYPFFSRFPGWAEQDPEDWWNAVCVGMHRLLTEHNILASDVRGVGFSGQMHGLVVLDSEKNVIIPAILHCDTRAGEEKSVVSREELIQWGILNPAFSGFQMTSLLWLKKHRPKKFQRIRHVLSPKDYVRYRLTGELGTEWTDASATLLFDVEHRCWSAPMLERIGLDPAVLSPVSGPCDLCGTVTSVAAQETGLAKGTPVSFGGADQPMQALGNGVLVPGEMTCTVGSGGQLFLNTRQPWVNPDLNTHTFCNVEQESWYQLGAMLTAGTAFQYLAGLFYPGESWETINHEVEDVLDETVQPIFLPYLNGERSPHMNESLRGLMFGMTLECTRAHYMRAAMEGVCFAMRDMMEVLNHLGAPEERMVASGGYTRSPVWMQMMATILGRDLCLTENRSYQASVGAAITAGVGTGIYKSLREGVSCCVHFSGESVNPDPARKAFYEERYAAFRAVFNQCYGENQKAM</sequence>
<dbReference type="GO" id="GO:0005524">
    <property type="term" value="F:ATP binding"/>
    <property type="evidence" value="ECO:0007669"/>
    <property type="project" value="UniProtKB-KW"/>
</dbReference>
<dbReference type="GO" id="GO:0004856">
    <property type="term" value="F:D-xylulokinase activity"/>
    <property type="evidence" value="ECO:0007669"/>
    <property type="project" value="UniProtKB-EC"/>
</dbReference>
<evidence type="ECO:0000313" key="9">
    <source>
        <dbReference type="EMBL" id="HIR46382.1"/>
    </source>
</evidence>
<reference evidence="9" key="1">
    <citation type="submission" date="2020-10" db="EMBL/GenBank/DDBJ databases">
        <authorList>
            <person name="Gilroy R."/>
        </authorList>
    </citation>
    <scope>NUCLEOTIDE SEQUENCE</scope>
    <source>
        <strain evidence="9">ChiSxjej1B13-7958</strain>
    </source>
</reference>
<comment type="similarity">
    <text evidence="1 6">Belongs to the FGGY kinase family.</text>
</comment>
<gene>
    <name evidence="6 9" type="primary">xylB</name>
    <name evidence="9" type="ORF">IAB89_01795</name>
</gene>
<dbReference type="InterPro" id="IPR018485">
    <property type="entry name" value="FGGY_C"/>
</dbReference>
<organism evidence="9 10">
    <name type="scientific">Candidatus Caccousia avicola</name>
    <dbReference type="NCBI Taxonomy" id="2840721"/>
    <lineage>
        <taxon>Bacteria</taxon>
        <taxon>Bacillati</taxon>
        <taxon>Bacillota</taxon>
        <taxon>Clostridia</taxon>
        <taxon>Eubacteriales</taxon>
        <taxon>Oscillospiraceae</taxon>
        <taxon>Oscillospiraceae incertae sedis</taxon>
        <taxon>Candidatus Caccousia</taxon>
    </lineage>
</organism>
<proteinExistence type="inferred from homology"/>
<comment type="caution">
    <text evidence="9">The sequence shown here is derived from an EMBL/GenBank/DDBJ whole genome shotgun (WGS) entry which is preliminary data.</text>
</comment>
<feature type="domain" description="Carbohydrate kinase FGGY C-terminal" evidence="8">
    <location>
        <begin position="254"/>
        <end position="439"/>
    </location>
</feature>
<evidence type="ECO:0000256" key="5">
    <source>
        <dbReference type="ARBA" id="ARBA00022840"/>
    </source>
</evidence>
<dbReference type="NCBIfam" id="TIGR01312">
    <property type="entry name" value="XylB"/>
    <property type="match status" value="1"/>
</dbReference>
<keyword evidence="4 6" id="KW-0418">Kinase</keyword>
<name>A0A9D1DDQ5_9FIRM</name>
<keyword evidence="6" id="KW-0119">Carbohydrate metabolism</keyword>
<evidence type="ECO:0000259" key="7">
    <source>
        <dbReference type="Pfam" id="PF00370"/>
    </source>
</evidence>
<dbReference type="InterPro" id="IPR000577">
    <property type="entry name" value="Carb_kinase_FGGY"/>
</dbReference>
<dbReference type="GO" id="GO:0005997">
    <property type="term" value="P:xylulose metabolic process"/>
    <property type="evidence" value="ECO:0007669"/>
    <property type="project" value="InterPro"/>
</dbReference>
<dbReference type="Gene3D" id="3.30.420.40">
    <property type="match status" value="2"/>
</dbReference>
<evidence type="ECO:0000256" key="4">
    <source>
        <dbReference type="ARBA" id="ARBA00022777"/>
    </source>
</evidence>
<dbReference type="InterPro" id="IPR006000">
    <property type="entry name" value="Xylulokinase"/>
</dbReference>
<dbReference type="PANTHER" id="PTHR43095:SF5">
    <property type="entry name" value="XYLULOSE KINASE"/>
    <property type="match status" value="1"/>
</dbReference>
<evidence type="ECO:0000256" key="6">
    <source>
        <dbReference type="RuleBase" id="RU364073"/>
    </source>
</evidence>
<dbReference type="Proteomes" id="UP000824242">
    <property type="component" value="Unassembled WGS sequence"/>
</dbReference>
<dbReference type="PANTHER" id="PTHR43095">
    <property type="entry name" value="SUGAR KINASE"/>
    <property type="match status" value="1"/>
</dbReference>
<evidence type="ECO:0000256" key="1">
    <source>
        <dbReference type="ARBA" id="ARBA00009156"/>
    </source>
</evidence>
<comment type="catalytic activity">
    <reaction evidence="6">
        <text>D-xylulose + ATP = D-xylulose 5-phosphate + ADP + H(+)</text>
        <dbReference type="Rhea" id="RHEA:10964"/>
        <dbReference type="ChEBI" id="CHEBI:15378"/>
        <dbReference type="ChEBI" id="CHEBI:17140"/>
        <dbReference type="ChEBI" id="CHEBI:30616"/>
        <dbReference type="ChEBI" id="CHEBI:57737"/>
        <dbReference type="ChEBI" id="CHEBI:456216"/>
        <dbReference type="EC" id="2.7.1.17"/>
    </reaction>
</comment>
<keyword evidence="3 6" id="KW-0547">Nucleotide-binding</keyword>
<dbReference type="SUPFAM" id="SSF53067">
    <property type="entry name" value="Actin-like ATPase domain"/>
    <property type="match status" value="2"/>
</dbReference>
<evidence type="ECO:0000256" key="3">
    <source>
        <dbReference type="ARBA" id="ARBA00022741"/>
    </source>
</evidence>
<dbReference type="AlphaFoldDB" id="A0A9D1DDQ5"/>
<dbReference type="Pfam" id="PF02782">
    <property type="entry name" value="FGGY_C"/>
    <property type="match status" value="1"/>
</dbReference>
<protein>
    <recommendedName>
        <fullName evidence="6">Xylulose kinase</fullName>
        <shortName evidence="6">Xylulokinase</shortName>
        <ecNumber evidence="6">2.7.1.17</ecNumber>
    </recommendedName>
</protein>
<keyword evidence="5 6" id="KW-0067">ATP-binding</keyword>
<keyword evidence="6" id="KW-0859">Xylose metabolism</keyword>
<dbReference type="GO" id="GO:0042732">
    <property type="term" value="P:D-xylose metabolic process"/>
    <property type="evidence" value="ECO:0007669"/>
    <property type="project" value="UniProtKB-KW"/>
</dbReference>
<evidence type="ECO:0000313" key="10">
    <source>
        <dbReference type="Proteomes" id="UP000824242"/>
    </source>
</evidence>
<dbReference type="Pfam" id="PF00370">
    <property type="entry name" value="FGGY_N"/>
    <property type="match status" value="1"/>
</dbReference>
<dbReference type="CDD" id="cd07808">
    <property type="entry name" value="ASKHA_NBD_FGGY_EcXK-like"/>
    <property type="match status" value="1"/>
</dbReference>
<dbReference type="InterPro" id="IPR018484">
    <property type="entry name" value="FGGY_N"/>
</dbReference>
<feature type="domain" description="Carbohydrate kinase FGGY N-terminal" evidence="7">
    <location>
        <begin position="3"/>
        <end position="244"/>
    </location>
</feature>